<proteinExistence type="predicted"/>
<reference evidence="2" key="1">
    <citation type="journal article" date="2010" name="Nat. Biotechnol.">
        <title>Draft genome sequence of the oilseed species Ricinus communis.</title>
        <authorList>
            <person name="Chan A.P."/>
            <person name="Crabtree J."/>
            <person name="Zhao Q."/>
            <person name="Lorenzi H."/>
            <person name="Orvis J."/>
            <person name="Puiu D."/>
            <person name="Melake-Berhan A."/>
            <person name="Jones K.M."/>
            <person name="Redman J."/>
            <person name="Chen G."/>
            <person name="Cahoon E.B."/>
            <person name="Gedil M."/>
            <person name="Stanke M."/>
            <person name="Haas B.J."/>
            <person name="Wortman J.R."/>
            <person name="Fraser-Liggett C.M."/>
            <person name="Ravel J."/>
            <person name="Rabinowicz P.D."/>
        </authorList>
    </citation>
    <scope>NUCLEOTIDE SEQUENCE [LARGE SCALE GENOMIC DNA]</scope>
    <source>
        <strain evidence="2">cv. Hale</strain>
    </source>
</reference>
<organism evidence="1 2">
    <name type="scientific">Ricinus communis</name>
    <name type="common">Castor bean</name>
    <dbReference type="NCBI Taxonomy" id="3988"/>
    <lineage>
        <taxon>Eukaryota</taxon>
        <taxon>Viridiplantae</taxon>
        <taxon>Streptophyta</taxon>
        <taxon>Embryophyta</taxon>
        <taxon>Tracheophyta</taxon>
        <taxon>Spermatophyta</taxon>
        <taxon>Magnoliopsida</taxon>
        <taxon>eudicotyledons</taxon>
        <taxon>Gunneridae</taxon>
        <taxon>Pentapetalae</taxon>
        <taxon>rosids</taxon>
        <taxon>fabids</taxon>
        <taxon>Malpighiales</taxon>
        <taxon>Euphorbiaceae</taxon>
        <taxon>Acalyphoideae</taxon>
        <taxon>Acalypheae</taxon>
        <taxon>Ricinus</taxon>
    </lineage>
</organism>
<dbReference type="Proteomes" id="UP000008311">
    <property type="component" value="Unassembled WGS sequence"/>
</dbReference>
<protein>
    <submittedName>
        <fullName evidence="1">Uncharacterized protein</fullName>
    </submittedName>
</protein>
<evidence type="ECO:0000313" key="2">
    <source>
        <dbReference type="Proteomes" id="UP000008311"/>
    </source>
</evidence>
<dbReference type="InParanoid" id="B9SW32"/>
<name>B9SW32_RICCO</name>
<gene>
    <name evidence="1" type="ORF">RCOM_0657820</name>
</gene>
<accession>B9SW32</accession>
<dbReference type="EMBL" id="EQ974183">
    <property type="protein sequence ID" value="EEF32191.1"/>
    <property type="molecule type" value="Genomic_DNA"/>
</dbReference>
<keyword evidence="2" id="KW-1185">Reference proteome</keyword>
<evidence type="ECO:0000313" key="1">
    <source>
        <dbReference type="EMBL" id="EEF32191.1"/>
    </source>
</evidence>
<dbReference type="AlphaFoldDB" id="B9SW32"/>
<sequence>MQRVVIFENNEVHNCERQEGDGVVEVHAERLEGDGLMRCIVRAMGEIGLLRFKARAMREIGLLRFRSESHDRDGATNVHRDCDEDSEVVRQKMMKKKTEKINIVRDQILT</sequence>